<dbReference type="EMBL" id="JAUHLN010000002">
    <property type="protein sequence ID" value="MDN4072962.1"/>
    <property type="molecule type" value="Genomic_DNA"/>
</dbReference>
<evidence type="ECO:0000313" key="2">
    <source>
        <dbReference type="Proteomes" id="UP001168694"/>
    </source>
</evidence>
<name>A0ABT8E4X1_9BACL</name>
<reference evidence="1" key="1">
    <citation type="submission" date="2023-06" db="EMBL/GenBank/DDBJ databases">
        <title>Draft Genome Sequences of Representative Paenibacillus Polymyxa, Bacillus cereus, Fictibacillus sp., and Brevibacillus agri Strains Isolated from Amazonian Dark Earth.</title>
        <authorList>
            <person name="Pellegrinetti T.A."/>
            <person name="Cunha I.C.M."/>
            <person name="Chaves M.G."/>
            <person name="Freitas A.S."/>
            <person name="Silva A.V.R."/>
            <person name="Tsai S.M."/>
            <person name="Mendes L.W."/>
        </authorList>
    </citation>
    <scope>NUCLEOTIDE SEQUENCE</scope>
    <source>
        <strain evidence="1">CENA-BCM004</strain>
    </source>
</reference>
<proteinExistence type="predicted"/>
<dbReference type="Pfam" id="PF18144">
    <property type="entry name" value="SMODS"/>
    <property type="match status" value="1"/>
</dbReference>
<evidence type="ECO:0000313" key="1">
    <source>
        <dbReference type="EMBL" id="MDN4072962.1"/>
    </source>
</evidence>
<sequence>MSNEVTGRLAAAGKLIGIDVPDHLSLMRRLNKDRVKTKERCVRIDYANDLDVDVVPALQNGDWIKIPSKRDKEWTSTNPAGFTKWCNEIEAESKQDFSRVAKIIKYWRDQNVGKGTATKSILLTTLIGKSYQDKASIAESLVETVKAMIADIEWLLMSLFNDDDVPYVENPSLSGENLARNRNNKRQHSFLIG</sequence>
<dbReference type="Proteomes" id="UP001168694">
    <property type="component" value="Unassembled WGS sequence"/>
</dbReference>
<protein>
    <recommendedName>
        <fullName evidence="3">Death domain-containing protein</fullName>
    </recommendedName>
</protein>
<comment type="caution">
    <text evidence="1">The sequence shown here is derived from an EMBL/GenBank/DDBJ whole genome shotgun (WGS) entry which is preliminary data.</text>
</comment>
<evidence type="ECO:0008006" key="3">
    <source>
        <dbReference type="Google" id="ProtNLM"/>
    </source>
</evidence>
<dbReference type="RefSeq" id="WP_290399115.1">
    <property type="nucleotide sequence ID" value="NZ_JAUHLN010000002.1"/>
</dbReference>
<accession>A0ABT8E4X1</accession>
<gene>
    <name evidence="1" type="ORF">QYF49_07990</name>
</gene>
<organism evidence="1 2">
    <name type="scientific">Fictibacillus terranigra</name>
    <dbReference type="NCBI Taxonomy" id="3058424"/>
    <lineage>
        <taxon>Bacteria</taxon>
        <taxon>Bacillati</taxon>
        <taxon>Bacillota</taxon>
        <taxon>Bacilli</taxon>
        <taxon>Bacillales</taxon>
        <taxon>Fictibacillaceae</taxon>
        <taxon>Fictibacillus</taxon>
    </lineage>
</organism>
<keyword evidence="2" id="KW-1185">Reference proteome</keyword>